<evidence type="ECO:0000256" key="7">
    <source>
        <dbReference type="ARBA" id="ARBA00023136"/>
    </source>
</evidence>
<feature type="transmembrane region" description="Helical" evidence="8">
    <location>
        <begin position="108"/>
        <end position="132"/>
    </location>
</feature>
<protein>
    <submittedName>
        <fullName evidence="9">Uncharacterized protein</fullName>
    </submittedName>
</protein>
<evidence type="ECO:0000256" key="5">
    <source>
        <dbReference type="ARBA" id="ARBA00022692"/>
    </source>
</evidence>
<evidence type="ECO:0000313" key="10">
    <source>
        <dbReference type="Proteomes" id="UP000214588"/>
    </source>
</evidence>
<keyword evidence="7 8" id="KW-0472">Membrane</keyword>
<dbReference type="NCBIfam" id="TIGR00912">
    <property type="entry name" value="2A0309"/>
    <property type="match status" value="1"/>
</dbReference>
<keyword evidence="4" id="KW-0309">Germination</keyword>
<proteinExistence type="inferred from homology"/>
<feature type="transmembrane region" description="Helical" evidence="8">
    <location>
        <begin position="80"/>
        <end position="102"/>
    </location>
</feature>
<gene>
    <name evidence="9" type="ORF">CDO51_10820</name>
</gene>
<keyword evidence="6 8" id="KW-1133">Transmembrane helix</keyword>
<dbReference type="InterPro" id="IPR004761">
    <property type="entry name" value="Spore_GerAB"/>
</dbReference>
<comment type="caution">
    <text evidence="9">The sequence shown here is derived from an EMBL/GenBank/DDBJ whole genome shotgun (WGS) entry which is preliminary data.</text>
</comment>
<feature type="transmembrane region" description="Helical" evidence="8">
    <location>
        <begin position="12"/>
        <end position="28"/>
    </location>
</feature>
<feature type="transmembrane region" description="Helical" evidence="8">
    <location>
        <begin position="216"/>
        <end position="238"/>
    </location>
</feature>
<accession>A0A226BY53</accession>
<evidence type="ECO:0000313" key="9">
    <source>
        <dbReference type="EMBL" id="OWZ83047.1"/>
    </source>
</evidence>
<dbReference type="PANTHER" id="PTHR34975">
    <property type="entry name" value="SPORE GERMINATION PROTEIN A2"/>
    <property type="match status" value="1"/>
</dbReference>
<evidence type="ECO:0000256" key="1">
    <source>
        <dbReference type="ARBA" id="ARBA00004141"/>
    </source>
</evidence>
<dbReference type="Proteomes" id="UP000214588">
    <property type="component" value="Unassembled WGS sequence"/>
</dbReference>
<feature type="transmembrane region" description="Helical" evidence="8">
    <location>
        <begin position="273"/>
        <end position="298"/>
    </location>
</feature>
<evidence type="ECO:0000256" key="2">
    <source>
        <dbReference type="ARBA" id="ARBA00007998"/>
    </source>
</evidence>
<evidence type="ECO:0000256" key="8">
    <source>
        <dbReference type="SAM" id="Phobius"/>
    </source>
</evidence>
<dbReference type="PANTHER" id="PTHR34975:SF2">
    <property type="entry name" value="SPORE GERMINATION PROTEIN A2"/>
    <property type="match status" value="1"/>
</dbReference>
<evidence type="ECO:0000256" key="4">
    <source>
        <dbReference type="ARBA" id="ARBA00022544"/>
    </source>
</evidence>
<feature type="transmembrane region" description="Helical" evidence="8">
    <location>
        <begin position="139"/>
        <end position="163"/>
    </location>
</feature>
<keyword evidence="5 8" id="KW-0812">Transmembrane</keyword>
<comment type="subcellular location">
    <subcellularLocation>
        <location evidence="1">Membrane</location>
        <topology evidence="1">Multi-pass membrane protein</topology>
    </subcellularLocation>
</comment>
<dbReference type="EMBL" id="NIQC01000029">
    <property type="protein sequence ID" value="OWZ83047.1"/>
    <property type="molecule type" value="Genomic_DNA"/>
</dbReference>
<dbReference type="Pfam" id="PF03845">
    <property type="entry name" value="Spore_permease"/>
    <property type="match status" value="1"/>
</dbReference>
<comment type="similarity">
    <text evidence="2">Belongs to the amino acid-polyamine-organocation (APC) superfamily. Spore germination protein (SGP) (TC 2.A.3.9) family.</text>
</comment>
<dbReference type="GO" id="GO:0016020">
    <property type="term" value="C:membrane"/>
    <property type="evidence" value="ECO:0007669"/>
    <property type="project" value="UniProtKB-SubCell"/>
</dbReference>
<dbReference type="OrthoDB" id="1792020at2"/>
<dbReference type="GO" id="GO:0009847">
    <property type="term" value="P:spore germination"/>
    <property type="evidence" value="ECO:0007669"/>
    <property type="project" value="InterPro"/>
</dbReference>
<feature type="transmembrane region" description="Helical" evidence="8">
    <location>
        <begin position="40"/>
        <end position="59"/>
    </location>
</feature>
<sequence>MFINERISGSQAFILTVAAALGLVFLDIPTVSLEEGGRQGWLSVLPGYMTAIIMVYAVIKLGNRYPSKTIIQYAPDVMGTILGKLFGLLLIISFTIVAGLLIRMNTELLLFLMPETPPVAFDILIMTLVIYVVKWGFEVFARVCQILVPLIILGLTGIFFLSYENLELENFYPLFEEGMLEPLGAFIHSVAFATEPVLFMAFWYCTLRTQKSAFRLSAVALISVGLLLTVVTVVTLGTIGLEKVLNHTFSIFTLTRLIEILEFMEGFEGLLTIVWISASFIKVSILLYPAVIGLAQWLNLKDYKHFVTPYALITIGVAKTPDTVGDLQEMLSLANIYLILPLGLFLIVMAIVAAIRGVQDS</sequence>
<evidence type="ECO:0000256" key="6">
    <source>
        <dbReference type="ARBA" id="ARBA00022989"/>
    </source>
</evidence>
<dbReference type="RefSeq" id="WP_089024276.1">
    <property type="nucleotide sequence ID" value="NZ_NIQC01000029.1"/>
</dbReference>
<reference evidence="9 10" key="1">
    <citation type="submission" date="2017-06" db="EMBL/GenBank/DDBJ databases">
        <title>Draft Genome Sequence of Natranaerobius trueperi halophilic, alkalithermophilic bacteria from soda lakes.</title>
        <authorList>
            <person name="Zhao B."/>
        </authorList>
    </citation>
    <scope>NUCLEOTIDE SEQUENCE [LARGE SCALE GENOMIC DNA]</scope>
    <source>
        <strain evidence="9 10">DSM 18760</strain>
    </source>
</reference>
<organism evidence="9 10">
    <name type="scientific">Natranaerobius trueperi</name>
    <dbReference type="NCBI Taxonomy" id="759412"/>
    <lineage>
        <taxon>Bacteria</taxon>
        <taxon>Bacillati</taxon>
        <taxon>Bacillota</taxon>
        <taxon>Clostridia</taxon>
        <taxon>Natranaerobiales</taxon>
        <taxon>Natranaerobiaceae</taxon>
        <taxon>Natranaerobius</taxon>
    </lineage>
</organism>
<dbReference type="AlphaFoldDB" id="A0A226BY53"/>
<keyword evidence="10" id="KW-1185">Reference proteome</keyword>
<evidence type="ECO:0000256" key="3">
    <source>
        <dbReference type="ARBA" id="ARBA00022448"/>
    </source>
</evidence>
<keyword evidence="3" id="KW-0813">Transport</keyword>
<name>A0A226BY53_9FIRM</name>
<feature type="transmembrane region" description="Helical" evidence="8">
    <location>
        <begin position="183"/>
        <end position="204"/>
    </location>
</feature>
<feature type="transmembrane region" description="Helical" evidence="8">
    <location>
        <begin position="336"/>
        <end position="355"/>
    </location>
</feature>